<feature type="transmembrane region" description="Helical" evidence="9">
    <location>
        <begin position="256"/>
        <end position="277"/>
    </location>
</feature>
<comment type="similarity">
    <text evidence="2 8">Belongs to the ABC-3 integral membrane protein family.</text>
</comment>
<dbReference type="PANTHER" id="PTHR30477:SF8">
    <property type="entry name" value="METAL TRANSPORT SYSTEM MEMBRANE PROTEIN CT_070-RELATED"/>
    <property type="match status" value="1"/>
</dbReference>
<keyword evidence="11" id="KW-1185">Reference proteome</keyword>
<keyword evidence="4" id="KW-1003">Cell membrane</keyword>
<evidence type="ECO:0000313" key="10">
    <source>
        <dbReference type="EMBL" id="ACZ40553.1"/>
    </source>
</evidence>
<dbReference type="KEGG" id="sti:Sthe_3153"/>
<dbReference type="Gene3D" id="1.10.3470.10">
    <property type="entry name" value="ABC transporter involved in vitamin B12 uptake, BtuC"/>
    <property type="match status" value="1"/>
</dbReference>
<dbReference type="eggNOG" id="COG1108">
    <property type="taxonomic scope" value="Bacteria"/>
</dbReference>
<evidence type="ECO:0000256" key="9">
    <source>
        <dbReference type="SAM" id="Phobius"/>
    </source>
</evidence>
<dbReference type="RefSeq" id="WP_012873588.1">
    <property type="nucleotide sequence ID" value="NC_013524.1"/>
</dbReference>
<dbReference type="GO" id="GO:0055085">
    <property type="term" value="P:transmembrane transport"/>
    <property type="evidence" value="ECO:0007669"/>
    <property type="project" value="InterPro"/>
</dbReference>
<dbReference type="GO" id="GO:0043190">
    <property type="term" value="C:ATP-binding cassette (ABC) transporter complex"/>
    <property type="evidence" value="ECO:0007669"/>
    <property type="project" value="InterPro"/>
</dbReference>
<evidence type="ECO:0000256" key="3">
    <source>
        <dbReference type="ARBA" id="ARBA00022448"/>
    </source>
</evidence>
<dbReference type="STRING" id="479434.Sthe_3153"/>
<evidence type="ECO:0000313" key="11">
    <source>
        <dbReference type="Proteomes" id="UP000002027"/>
    </source>
</evidence>
<dbReference type="InterPro" id="IPR037294">
    <property type="entry name" value="ABC_BtuC-like"/>
</dbReference>
<dbReference type="HOGENOM" id="CLU_028808_4_1_0"/>
<feature type="transmembrane region" description="Helical" evidence="9">
    <location>
        <begin position="144"/>
        <end position="163"/>
    </location>
</feature>
<reference evidence="11" key="1">
    <citation type="submission" date="2009-11" db="EMBL/GenBank/DDBJ databases">
        <title>The complete chromosome 2 of Sphaerobacter thermophilus DSM 20745.</title>
        <authorList>
            <person name="Lucas S."/>
            <person name="Copeland A."/>
            <person name="Lapidus A."/>
            <person name="Glavina del Rio T."/>
            <person name="Dalin E."/>
            <person name="Tice H."/>
            <person name="Bruce D."/>
            <person name="Goodwin L."/>
            <person name="Pitluck S."/>
            <person name="Kyrpides N."/>
            <person name="Mavromatis K."/>
            <person name="Ivanova N."/>
            <person name="Mikhailova N."/>
            <person name="LaButti K.M."/>
            <person name="Clum A."/>
            <person name="Sun H.I."/>
            <person name="Brettin T."/>
            <person name="Detter J.C."/>
            <person name="Han C."/>
            <person name="Larimer F."/>
            <person name="Land M."/>
            <person name="Hauser L."/>
            <person name="Markowitz V."/>
            <person name="Cheng J.F."/>
            <person name="Hugenholtz P."/>
            <person name="Woyke T."/>
            <person name="Wu D."/>
            <person name="Steenblock K."/>
            <person name="Schneider S."/>
            <person name="Pukall R."/>
            <person name="Goeker M."/>
            <person name="Klenk H.P."/>
            <person name="Eisen J.A."/>
        </authorList>
    </citation>
    <scope>NUCLEOTIDE SEQUENCE [LARGE SCALE GENOMIC DNA]</scope>
    <source>
        <strain evidence="11">ATCC 49802 / DSM 20745 / S 6022</strain>
    </source>
</reference>
<dbReference type="Pfam" id="PF00950">
    <property type="entry name" value="ABC-3"/>
    <property type="match status" value="1"/>
</dbReference>
<accession>D1C9R0</accession>
<dbReference type="GO" id="GO:0010043">
    <property type="term" value="P:response to zinc ion"/>
    <property type="evidence" value="ECO:0007669"/>
    <property type="project" value="TreeGrafter"/>
</dbReference>
<keyword evidence="7 9" id="KW-0472">Membrane</keyword>
<dbReference type="PANTHER" id="PTHR30477">
    <property type="entry name" value="ABC-TRANSPORTER METAL-BINDING PROTEIN"/>
    <property type="match status" value="1"/>
</dbReference>
<name>D1C9R0_SPHTD</name>
<evidence type="ECO:0000256" key="6">
    <source>
        <dbReference type="ARBA" id="ARBA00022989"/>
    </source>
</evidence>
<dbReference type="Proteomes" id="UP000002027">
    <property type="component" value="Chromosome 2"/>
</dbReference>
<organism evidence="10 11">
    <name type="scientific">Sphaerobacter thermophilus (strain ATCC 49802 / DSM 20745 / KCCM 41009 / NCIMB 13125 / S 6022)</name>
    <dbReference type="NCBI Taxonomy" id="479434"/>
    <lineage>
        <taxon>Bacteria</taxon>
        <taxon>Pseudomonadati</taxon>
        <taxon>Thermomicrobiota</taxon>
        <taxon>Thermomicrobia</taxon>
        <taxon>Sphaerobacterales</taxon>
        <taxon>Sphaerobacterineae</taxon>
        <taxon>Sphaerobacteraceae</taxon>
        <taxon>Sphaerobacter</taxon>
    </lineage>
</organism>
<feature type="transmembrane region" description="Helical" evidence="9">
    <location>
        <begin position="204"/>
        <end position="224"/>
    </location>
</feature>
<proteinExistence type="inferred from homology"/>
<feature type="transmembrane region" description="Helical" evidence="9">
    <location>
        <begin position="59"/>
        <end position="79"/>
    </location>
</feature>
<sequence length="369" mass="39099">MSAPQIEIQLIAVVVAAACALPGTFLVLRRMALMSDAISHAILIGIVLAFFITEDLASPLLIVGATLTGVVTVSLVELLNRTGRVREDAAIGLVFPVLFSAAVLLIARYAGNVHLDTDAVLLGELAFAPFDRFIVAGWDLGPRALYLMGGILALNVVVIGLLYKELKLVTFDAGLAAALGFTPAVVHYILMSLVSVTAVGAFEAVGSILVVALMIAPPATAYLLTDRLPVMLGLGALTGAVAAIGGYWLAHWLDASIAGSMATVAGLLFGAACLFAPQRGVIAAARRRAAQRWEFAQTMLAIHLFNHRDTPDAATESRVDHLQEHLRWDPDFAAQVIHRAERRGLIHRHGQALTLTGEGMRVAQEALVG</sequence>
<keyword evidence="5 8" id="KW-0812">Transmembrane</keyword>
<evidence type="ECO:0000256" key="4">
    <source>
        <dbReference type="ARBA" id="ARBA00022475"/>
    </source>
</evidence>
<dbReference type="AlphaFoldDB" id="D1C9R0"/>
<reference evidence="10 11" key="2">
    <citation type="journal article" date="2010" name="Stand. Genomic Sci.">
        <title>Complete genome sequence of Desulfohalobium retbaense type strain (HR(100)).</title>
        <authorList>
            <person name="Spring S."/>
            <person name="Nolan M."/>
            <person name="Lapidus A."/>
            <person name="Glavina Del Rio T."/>
            <person name="Copeland A."/>
            <person name="Tice H."/>
            <person name="Cheng J.F."/>
            <person name="Lucas S."/>
            <person name="Land M."/>
            <person name="Chen F."/>
            <person name="Bruce D."/>
            <person name="Goodwin L."/>
            <person name="Pitluck S."/>
            <person name="Ivanova N."/>
            <person name="Mavromatis K."/>
            <person name="Mikhailova N."/>
            <person name="Pati A."/>
            <person name="Chen A."/>
            <person name="Palaniappan K."/>
            <person name="Hauser L."/>
            <person name="Chang Y.J."/>
            <person name="Jeffries C.D."/>
            <person name="Munk C."/>
            <person name="Kiss H."/>
            <person name="Chain P."/>
            <person name="Han C."/>
            <person name="Brettin T."/>
            <person name="Detter J.C."/>
            <person name="Schuler E."/>
            <person name="Goker M."/>
            <person name="Rohde M."/>
            <person name="Bristow J."/>
            <person name="Eisen J.A."/>
            <person name="Markowitz V."/>
            <person name="Hugenholtz P."/>
            <person name="Kyrpides N.C."/>
            <person name="Klenk H.P."/>
        </authorList>
    </citation>
    <scope>NUCLEOTIDE SEQUENCE [LARGE SCALE GENOMIC DNA]</scope>
    <source>
        <strain evidence="11">ATCC 49802 / DSM 20745 / S 6022</strain>
    </source>
</reference>
<evidence type="ECO:0000256" key="5">
    <source>
        <dbReference type="ARBA" id="ARBA00022692"/>
    </source>
</evidence>
<feature type="transmembrane region" description="Helical" evidence="9">
    <location>
        <begin position="91"/>
        <end position="111"/>
    </location>
</feature>
<feature type="transmembrane region" description="Helical" evidence="9">
    <location>
        <begin position="37"/>
        <end position="53"/>
    </location>
</feature>
<evidence type="ECO:0000256" key="7">
    <source>
        <dbReference type="ARBA" id="ARBA00023136"/>
    </source>
</evidence>
<protein>
    <submittedName>
        <fullName evidence="10">ABC-3 protein</fullName>
    </submittedName>
</protein>
<gene>
    <name evidence="10" type="ordered locus">Sthe_3153</name>
</gene>
<evidence type="ECO:0000256" key="1">
    <source>
        <dbReference type="ARBA" id="ARBA00004651"/>
    </source>
</evidence>
<feature type="transmembrane region" description="Helical" evidence="9">
    <location>
        <begin position="231"/>
        <end position="250"/>
    </location>
</feature>
<dbReference type="FunCoup" id="D1C9R0">
    <property type="interactions" value="49"/>
</dbReference>
<dbReference type="CDD" id="cd06550">
    <property type="entry name" value="TM_ABC_iron-siderophores_like"/>
    <property type="match status" value="1"/>
</dbReference>
<keyword evidence="6 9" id="KW-1133">Transmembrane helix</keyword>
<comment type="subcellular location">
    <subcellularLocation>
        <location evidence="1 8">Cell membrane</location>
        <topology evidence="1 8">Multi-pass membrane protein</topology>
    </subcellularLocation>
</comment>
<feature type="transmembrane region" description="Helical" evidence="9">
    <location>
        <begin position="6"/>
        <end position="28"/>
    </location>
</feature>
<evidence type="ECO:0000256" key="2">
    <source>
        <dbReference type="ARBA" id="ARBA00008034"/>
    </source>
</evidence>
<dbReference type="OrthoDB" id="9788905at2"/>
<feature type="transmembrane region" description="Helical" evidence="9">
    <location>
        <begin position="175"/>
        <end position="198"/>
    </location>
</feature>
<evidence type="ECO:0000256" key="8">
    <source>
        <dbReference type="RuleBase" id="RU003943"/>
    </source>
</evidence>
<dbReference type="SUPFAM" id="SSF81345">
    <property type="entry name" value="ABC transporter involved in vitamin B12 uptake, BtuC"/>
    <property type="match status" value="1"/>
</dbReference>
<dbReference type="InParanoid" id="D1C9R0"/>
<dbReference type="EMBL" id="CP001824">
    <property type="protein sequence ID" value="ACZ40553.1"/>
    <property type="molecule type" value="Genomic_DNA"/>
</dbReference>
<keyword evidence="3 8" id="KW-0813">Transport</keyword>
<dbReference type="InterPro" id="IPR001626">
    <property type="entry name" value="ABC_TroCD"/>
</dbReference>